<dbReference type="PANTHER" id="PTHR34836">
    <property type="entry name" value="OS06G0188250 PROTEIN"/>
    <property type="match status" value="1"/>
</dbReference>
<dbReference type="SMART" id="SM00332">
    <property type="entry name" value="PP2Cc"/>
    <property type="match status" value="1"/>
</dbReference>
<name>A0A4P1QQR4_LUPAN</name>
<dbReference type="InterPro" id="IPR000222">
    <property type="entry name" value="PP2C_BS"/>
</dbReference>
<dbReference type="FunFam" id="3.40.190.10:FF:000039">
    <property type="entry name" value="Glutamate receptor"/>
    <property type="match status" value="1"/>
</dbReference>
<evidence type="ECO:0000256" key="24">
    <source>
        <dbReference type="SAM" id="Phobius"/>
    </source>
</evidence>
<evidence type="ECO:0000256" key="8">
    <source>
        <dbReference type="ARBA" id="ARBA00022723"/>
    </source>
</evidence>
<evidence type="ECO:0000256" key="17">
    <source>
        <dbReference type="ARBA" id="ARBA00023211"/>
    </source>
</evidence>
<keyword evidence="12 24" id="KW-1133">Transmembrane helix</keyword>
<gene>
    <name evidence="26" type="ORF">TanjilG_00867</name>
</gene>
<dbReference type="PROSITE" id="PS51746">
    <property type="entry name" value="PPM_2"/>
    <property type="match status" value="1"/>
</dbReference>
<protein>
    <recommendedName>
        <fullName evidence="5">protein-serine/threonine phosphatase</fullName>
        <ecNumber evidence="5">3.1.3.16</ecNumber>
    </recommendedName>
</protein>
<evidence type="ECO:0000256" key="22">
    <source>
        <dbReference type="RuleBase" id="RU003465"/>
    </source>
</evidence>
<dbReference type="EC" id="3.1.3.16" evidence="5"/>
<evidence type="ECO:0000256" key="16">
    <source>
        <dbReference type="ARBA" id="ARBA00023180"/>
    </source>
</evidence>
<keyword evidence="6" id="KW-0813">Transport</keyword>
<evidence type="ECO:0000256" key="11">
    <source>
        <dbReference type="ARBA" id="ARBA00022912"/>
    </source>
</evidence>
<dbReference type="CDD" id="cd19990">
    <property type="entry name" value="PBP1_GABAb_receptor_plant"/>
    <property type="match status" value="1"/>
</dbReference>
<dbReference type="InterPro" id="IPR036457">
    <property type="entry name" value="PPM-type-like_dom_sf"/>
</dbReference>
<keyword evidence="8" id="KW-0479">Metal-binding</keyword>
<evidence type="ECO:0000256" key="2">
    <source>
        <dbReference type="ARBA" id="ARBA00001946"/>
    </source>
</evidence>
<dbReference type="CDD" id="cd00143">
    <property type="entry name" value="PP2Cc"/>
    <property type="match status" value="1"/>
</dbReference>
<keyword evidence="9 22" id="KW-0378">Hydrolase</keyword>
<evidence type="ECO:0000256" key="3">
    <source>
        <dbReference type="ARBA" id="ARBA00004141"/>
    </source>
</evidence>
<dbReference type="Pfam" id="PF01094">
    <property type="entry name" value="ANF_receptor"/>
    <property type="match status" value="2"/>
</dbReference>
<dbReference type="Pfam" id="PF00060">
    <property type="entry name" value="Lig_chan"/>
    <property type="match status" value="1"/>
</dbReference>
<dbReference type="FunFam" id="3.60.40.10:FF:000004">
    <property type="entry name" value="Probable protein phosphatase 2C 22"/>
    <property type="match status" value="1"/>
</dbReference>
<proteinExistence type="inferred from homology"/>
<keyword evidence="13" id="KW-0406">Ion transport</keyword>
<dbReference type="STRING" id="3871.A0A4P1QQR4"/>
<evidence type="ECO:0000256" key="6">
    <source>
        <dbReference type="ARBA" id="ARBA00022448"/>
    </source>
</evidence>
<comment type="subcellular location">
    <subcellularLocation>
        <location evidence="3">Membrane</location>
        <topology evidence="3">Multi-pass membrane protein</topology>
    </subcellularLocation>
</comment>
<dbReference type="SMART" id="SM00331">
    <property type="entry name" value="PP2C_SIG"/>
    <property type="match status" value="1"/>
</dbReference>
<dbReference type="InterPro" id="IPR001932">
    <property type="entry name" value="PPM-type_phosphatase-like_dom"/>
</dbReference>
<dbReference type="Gene3D" id="3.40.50.2300">
    <property type="match status" value="3"/>
</dbReference>
<evidence type="ECO:0000256" key="20">
    <source>
        <dbReference type="ARBA" id="ARBA00047761"/>
    </source>
</evidence>
<organism evidence="26 27">
    <name type="scientific">Lupinus angustifolius</name>
    <name type="common">Narrow-leaved blue lupine</name>
    <dbReference type="NCBI Taxonomy" id="3871"/>
    <lineage>
        <taxon>Eukaryota</taxon>
        <taxon>Viridiplantae</taxon>
        <taxon>Streptophyta</taxon>
        <taxon>Embryophyta</taxon>
        <taxon>Tracheophyta</taxon>
        <taxon>Spermatophyta</taxon>
        <taxon>Magnoliopsida</taxon>
        <taxon>eudicotyledons</taxon>
        <taxon>Gunneridae</taxon>
        <taxon>Pentapetalae</taxon>
        <taxon>rosids</taxon>
        <taxon>fabids</taxon>
        <taxon>Fabales</taxon>
        <taxon>Fabaceae</taxon>
        <taxon>Papilionoideae</taxon>
        <taxon>50 kb inversion clade</taxon>
        <taxon>genistoids sensu lato</taxon>
        <taxon>core genistoids</taxon>
        <taxon>Genisteae</taxon>
        <taxon>Lupinus</taxon>
    </lineage>
</organism>
<accession>A0A4P1QQR4</accession>
<dbReference type="Pfam" id="PF00481">
    <property type="entry name" value="PP2C"/>
    <property type="match status" value="1"/>
</dbReference>
<keyword evidence="27" id="KW-1185">Reference proteome</keyword>
<evidence type="ECO:0000256" key="23">
    <source>
        <dbReference type="SAM" id="MobiDB-lite"/>
    </source>
</evidence>
<dbReference type="EMBL" id="CM007378">
    <property type="protein sequence ID" value="OIV92733.1"/>
    <property type="molecule type" value="Genomic_DNA"/>
</dbReference>
<evidence type="ECO:0000256" key="15">
    <source>
        <dbReference type="ARBA" id="ARBA00023170"/>
    </source>
</evidence>
<dbReference type="GO" id="GO:0005737">
    <property type="term" value="C:cytoplasm"/>
    <property type="evidence" value="ECO:0007669"/>
    <property type="project" value="UniProtKB-ARBA"/>
</dbReference>
<evidence type="ECO:0000256" key="19">
    <source>
        <dbReference type="ARBA" id="ARBA00023303"/>
    </source>
</evidence>
<dbReference type="PROSITE" id="PS01032">
    <property type="entry name" value="PPM_1"/>
    <property type="match status" value="1"/>
</dbReference>
<dbReference type="PANTHER" id="PTHR34836:SF7">
    <property type="entry name" value="RECEPTOR LIGAND BINDING REGION DOMAIN-CONTAINING PROTEIN"/>
    <property type="match status" value="1"/>
</dbReference>
<dbReference type="GO" id="GO:0046872">
    <property type="term" value="F:metal ion binding"/>
    <property type="evidence" value="ECO:0007669"/>
    <property type="project" value="UniProtKB-KW"/>
</dbReference>
<dbReference type="SUPFAM" id="SSF81606">
    <property type="entry name" value="PP2C-like"/>
    <property type="match status" value="1"/>
</dbReference>
<evidence type="ECO:0000313" key="26">
    <source>
        <dbReference type="EMBL" id="OIV92733.1"/>
    </source>
</evidence>
<comment type="cofactor">
    <cofactor evidence="2">
        <name>Mg(2+)</name>
        <dbReference type="ChEBI" id="CHEBI:18420"/>
    </cofactor>
</comment>
<dbReference type="InterPro" id="IPR015683">
    <property type="entry name" value="Ionotropic_Glu_rcpt"/>
</dbReference>
<evidence type="ECO:0000256" key="7">
    <source>
        <dbReference type="ARBA" id="ARBA00022692"/>
    </source>
</evidence>
<comment type="similarity">
    <text evidence="4 22">Belongs to the PP2C family.</text>
</comment>
<evidence type="ECO:0000256" key="1">
    <source>
        <dbReference type="ARBA" id="ARBA00001936"/>
    </source>
</evidence>
<comment type="catalytic activity">
    <reaction evidence="21">
        <text>O-phospho-L-threonyl-[protein] + H2O = L-threonyl-[protein] + phosphate</text>
        <dbReference type="Rhea" id="RHEA:47004"/>
        <dbReference type="Rhea" id="RHEA-COMP:11060"/>
        <dbReference type="Rhea" id="RHEA-COMP:11605"/>
        <dbReference type="ChEBI" id="CHEBI:15377"/>
        <dbReference type="ChEBI" id="CHEBI:30013"/>
        <dbReference type="ChEBI" id="CHEBI:43474"/>
        <dbReference type="ChEBI" id="CHEBI:61977"/>
        <dbReference type="EC" id="3.1.3.16"/>
    </reaction>
</comment>
<comment type="catalytic activity">
    <reaction evidence="20">
        <text>O-phospho-L-seryl-[protein] + H2O = L-seryl-[protein] + phosphate</text>
        <dbReference type="Rhea" id="RHEA:20629"/>
        <dbReference type="Rhea" id="RHEA-COMP:9863"/>
        <dbReference type="Rhea" id="RHEA-COMP:11604"/>
        <dbReference type="ChEBI" id="CHEBI:15377"/>
        <dbReference type="ChEBI" id="CHEBI:29999"/>
        <dbReference type="ChEBI" id="CHEBI:43474"/>
        <dbReference type="ChEBI" id="CHEBI:83421"/>
        <dbReference type="EC" id="3.1.3.16"/>
    </reaction>
</comment>
<evidence type="ECO:0000256" key="12">
    <source>
        <dbReference type="ARBA" id="ARBA00022989"/>
    </source>
</evidence>
<feature type="region of interest" description="Disordered" evidence="23">
    <location>
        <begin position="1"/>
        <end position="52"/>
    </location>
</feature>
<evidence type="ECO:0000256" key="18">
    <source>
        <dbReference type="ARBA" id="ARBA00023286"/>
    </source>
</evidence>
<evidence type="ECO:0000313" key="27">
    <source>
        <dbReference type="Proteomes" id="UP000188354"/>
    </source>
</evidence>
<dbReference type="GO" id="GO:0015276">
    <property type="term" value="F:ligand-gated monoatomic ion channel activity"/>
    <property type="evidence" value="ECO:0007669"/>
    <property type="project" value="InterPro"/>
</dbReference>
<dbReference type="GO" id="GO:0004722">
    <property type="term" value="F:protein serine/threonine phosphatase activity"/>
    <property type="evidence" value="ECO:0007669"/>
    <property type="project" value="UniProtKB-EC"/>
</dbReference>
<dbReference type="SUPFAM" id="SSF53822">
    <property type="entry name" value="Periplasmic binding protein-like I"/>
    <property type="match status" value="2"/>
</dbReference>
<keyword evidence="19" id="KW-0407">Ion channel</keyword>
<evidence type="ECO:0000256" key="9">
    <source>
        <dbReference type="ARBA" id="ARBA00022801"/>
    </source>
</evidence>
<feature type="transmembrane region" description="Helical" evidence="24">
    <location>
        <begin position="1343"/>
        <end position="1360"/>
    </location>
</feature>
<sequence length="1408" mass="155310">MSCGESPKGNSGEFSMEDQNGDTLGSLNHNIGKPPRDHSSMRHCSSSSWLPESEPDIKIIGLKSTSEEKSEFSPILRSGSCSEKGPKQYMEDEFICVDILCEHVGPGTEIPSPAAFYGVFDGHGGIDAASFAKKNILNFLIEDSQFPTGIKKAVKNAFVKVDHAIKDASALDSSSGTTALIALLLGRDMLIANVGDSRAVLGKRGRAIELSKDHKPNCTSERLRIEKLGGVIYDGYLNGQLSVARALGDWHIKGSKGSKSPLSSDPDLEEIVLTEEDEFLIMGCDGLWDVMSSQCAVTMVRRELMQHNDPTTCAKALVTEALQRNTCDNLTVVVVCFSKDPPPKIEIPRSHRRRSISAEGIDLLKELSTRPHGVSVGAYLSLNSTIGKVAKVAIEAAVNDVNLSRNVLNGTKLKLSIQDTNPNSLLGIVDALDFMENGMVAIISPQYSALGQVISYIANELEVPLLSFSEIESTMPSLDFPFLVKAAQSDMFQMSAIAEIVEYYESRDVSAIYLDDDFGRHGIAVLGDKLAERRCRIAFKASISPKASKELMQHNDPTTCAKALVTEALQRNTCDNLTVVVVCFSKDPPPKIEIPRSHRRRSISAEGIDLLKELSTRPHGVSVGAYLSLNSTIGKVAKVAIEAAVNDVNLSRNVLNGTKLKLSIQDTNPNSLLGIVDALDFMENGMVAIISPQYSALGQVISYIANELEVPLLSFSEIESTMPSLDFPFLVKAAQSDMFQMSAIAEIVEYYESRDVSAIYLDDDFGRHGIAVLGDKLAERRCRIAFKASISPKASKYEIMTVLDKVEKVESRILVLHTHEDWGLEVFEIAKEQGMMDAGYVWITTDWLSTELDTNFPFLSKAHDDIEGVLTLRMHIPDSQSKREFTSRWGSLSVRKSLNGSIGLNAYGLYMYDTVWLLAYAIDEFLNQGNHVEFSNYTEFVQLSGRSLHVDYMPIFNNGNLLLQSILKANATGVTGTMRFTDDGLLVHPSYEIINVIGNSLRKIGYWSNGSGLSVVSPEIEDSKSKPLNSSSVSSNGQLYGVIWPGQTAVKPRGSTYYPHGGKSLRIGVPLQYLFPEVLHKVEGTNSYAGFCIDVFTAAHDLLPYNNIPYEFVIDTLVGGVAITVDRIRIVDFTQPYIESDLVVVAPIKKLKSRENIVSSLSQFLLIVWPFVVLIINSTYTATLSSILTVEKLSSKIMGIDSLISRNVPIGYHKGSFVRTYLVDELRIHPSRLVPLSSLQEYEKALMNGDVAAIVTERVFMELFVSTRCQFTIVGNAFSKISWGFPFQRDSLLAKDMSTAILKLSESGELQRIRDKWLKQNICSKEGAKEEVERLQLKSFSGLFYLCGLAGLIVLLLYFIKVVRQFMNHYPNESQCSSLCSGSSLFHSFVCEKEDKDRKTVSSPRDQD</sequence>
<keyword evidence="17" id="KW-0464">Manganese</keyword>
<dbReference type="SUPFAM" id="SSF53850">
    <property type="entry name" value="Periplasmic binding protein-like II"/>
    <property type="match status" value="1"/>
</dbReference>
<keyword evidence="10" id="KW-0460">Magnesium</keyword>
<dbReference type="Proteomes" id="UP000188354">
    <property type="component" value="Chromosome LG18"/>
</dbReference>
<comment type="cofactor">
    <cofactor evidence="1">
        <name>Mn(2+)</name>
        <dbReference type="ChEBI" id="CHEBI:29035"/>
    </cofactor>
</comment>
<dbReference type="Gene3D" id="3.60.40.10">
    <property type="entry name" value="PPM-type phosphatase domain"/>
    <property type="match status" value="2"/>
</dbReference>
<dbReference type="InterPro" id="IPR001638">
    <property type="entry name" value="Solute-binding_3/MltF_N"/>
</dbReference>
<evidence type="ECO:0000256" key="5">
    <source>
        <dbReference type="ARBA" id="ARBA00013081"/>
    </source>
</evidence>
<evidence type="ECO:0000259" key="25">
    <source>
        <dbReference type="PROSITE" id="PS51746"/>
    </source>
</evidence>
<dbReference type="InterPro" id="IPR001320">
    <property type="entry name" value="Iontro_rcpt_C"/>
</dbReference>
<keyword evidence="15" id="KW-0675">Receptor</keyword>
<evidence type="ECO:0000256" key="21">
    <source>
        <dbReference type="ARBA" id="ARBA00048336"/>
    </source>
</evidence>
<dbReference type="SMART" id="SM00079">
    <property type="entry name" value="PBPe"/>
    <property type="match status" value="1"/>
</dbReference>
<dbReference type="Gene3D" id="3.40.190.10">
    <property type="entry name" value="Periplasmic binding protein-like II"/>
    <property type="match status" value="3"/>
</dbReference>
<evidence type="ECO:0000256" key="13">
    <source>
        <dbReference type="ARBA" id="ARBA00023065"/>
    </source>
</evidence>
<dbReference type="FunFam" id="3.40.50.2300:FF:000081">
    <property type="entry name" value="Glutamate receptor"/>
    <property type="match status" value="1"/>
</dbReference>
<dbReference type="SMART" id="SM00062">
    <property type="entry name" value="PBPb"/>
    <property type="match status" value="1"/>
</dbReference>
<evidence type="ECO:0000256" key="14">
    <source>
        <dbReference type="ARBA" id="ARBA00023136"/>
    </source>
</evidence>
<keyword evidence="14 24" id="KW-0472">Membrane</keyword>
<keyword evidence="11 22" id="KW-0904">Protein phosphatase</keyword>
<feature type="domain" description="PPM-type phosphatase" evidence="25">
    <location>
        <begin position="77"/>
        <end position="337"/>
    </location>
</feature>
<keyword evidence="7 24" id="KW-0812">Transmembrane</keyword>
<evidence type="ECO:0000256" key="10">
    <source>
        <dbReference type="ARBA" id="ARBA00022842"/>
    </source>
</evidence>
<dbReference type="GO" id="GO:0005634">
    <property type="term" value="C:nucleus"/>
    <property type="evidence" value="ECO:0007669"/>
    <property type="project" value="UniProtKB-ARBA"/>
</dbReference>
<dbReference type="InterPro" id="IPR044440">
    <property type="entry name" value="GABAb_receptor_plant_PBP1"/>
</dbReference>
<dbReference type="InterPro" id="IPR001828">
    <property type="entry name" value="ANF_lig-bd_rcpt"/>
</dbReference>
<reference evidence="26 27" key="1">
    <citation type="journal article" date="2017" name="Plant Biotechnol. J.">
        <title>A comprehensive draft genome sequence for lupin (Lupinus angustifolius), an emerging health food: insights into plant-microbe interactions and legume evolution.</title>
        <authorList>
            <person name="Hane J.K."/>
            <person name="Ming Y."/>
            <person name="Kamphuis L.G."/>
            <person name="Nelson M.N."/>
            <person name="Garg G."/>
            <person name="Atkins C.A."/>
            <person name="Bayer P.E."/>
            <person name="Bravo A."/>
            <person name="Bringans S."/>
            <person name="Cannon S."/>
            <person name="Edwards D."/>
            <person name="Foley R."/>
            <person name="Gao L.L."/>
            <person name="Harrison M.J."/>
            <person name="Huang W."/>
            <person name="Hurgobin B."/>
            <person name="Li S."/>
            <person name="Liu C.W."/>
            <person name="McGrath A."/>
            <person name="Morahan G."/>
            <person name="Murray J."/>
            <person name="Weller J."/>
            <person name="Jian J."/>
            <person name="Singh K.B."/>
        </authorList>
    </citation>
    <scope>NUCLEOTIDE SEQUENCE [LARGE SCALE GENOMIC DNA]</scope>
    <source>
        <strain evidence="27">cv. Tanjil</strain>
        <tissue evidence="26">Whole plant</tissue>
    </source>
</reference>
<dbReference type="GO" id="GO:0016020">
    <property type="term" value="C:membrane"/>
    <property type="evidence" value="ECO:0007669"/>
    <property type="project" value="UniProtKB-SubCell"/>
</dbReference>
<keyword evidence="18" id="KW-1071">Ligand-gated ion channel</keyword>
<evidence type="ECO:0000256" key="4">
    <source>
        <dbReference type="ARBA" id="ARBA00006702"/>
    </source>
</evidence>
<dbReference type="InterPro" id="IPR028082">
    <property type="entry name" value="Peripla_BP_I"/>
</dbReference>
<keyword evidence="16" id="KW-0325">Glycoprotein</keyword>
<dbReference type="Gramene" id="OIV92733">
    <property type="protein sequence ID" value="OIV92733"/>
    <property type="gene ID" value="TanjilG_00867"/>
</dbReference>